<accession>A0A8S5UIQ5</accession>
<evidence type="ECO:0000256" key="1">
    <source>
        <dbReference type="SAM" id="MobiDB-lite"/>
    </source>
</evidence>
<protein>
    <submittedName>
        <fullName evidence="2">Uncharacterized protein</fullName>
    </submittedName>
</protein>
<evidence type="ECO:0000313" key="2">
    <source>
        <dbReference type="EMBL" id="DAF94359.1"/>
    </source>
</evidence>
<name>A0A8S5UIQ5_9CAUD</name>
<reference evidence="2" key="1">
    <citation type="journal article" date="2021" name="Proc. Natl. Acad. Sci. U.S.A.">
        <title>A Catalog of Tens of Thousands of Viruses from Human Metagenomes Reveals Hidden Associations with Chronic Diseases.</title>
        <authorList>
            <person name="Tisza M.J."/>
            <person name="Buck C.B."/>
        </authorList>
    </citation>
    <scope>NUCLEOTIDE SEQUENCE</scope>
    <source>
        <strain evidence="2">Ctu2j3</strain>
    </source>
</reference>
<dbReference type="EMBL" id="BK016090">
    <property type="protein sequence ID" value="DAF94359.1"/>
    <property type="molecule type" value="Genomic_DNA"/>
</dbReference>
<feature type="compositionally biased region" description="Basic and acidic residues" evidence="1">
    <location>
        <begin position="95"/>
        <end position="116"/>
    </location>
</feature>
<sequence>MDHNLDLETLNRVRVNLLAVIENAPDEYMNGLRIALGLVVRMHVFEKARGELQAALAEFDGAINTEEVRAEIAQRAVDITGAASAFHSAMDEAETEARSKTQELEDTSRKLKDGAQHVSEKPVGHRVFDPAVYGEKVAEWLDNSNHYTL</sequence>
<feature type="region of interest" description="Disordered" evidence="1">
    <location>
        <begin position="91"/>
        <end position="116"/>
    </location>
</feature>
<dbReference type="EMBL" id="BK016090">
    <property type="protein sequence ID" value="DAF94376.1"/>
    <property type="molecule type" value="Genomic_DNA"/>
</dbReference>
<proteinExistence type="predicted"/>
<organism evidence="2">
    <name type="scientific">Myoviridae sp. ctu2j3</name>
    <dbReference type="NCBI Taxonomy" id="2825197"/>
    <lineage>
        <taxon>Viruses</taxon>
        <taxon>Duplodnaviria</taxon>
        <taxon>Heunggongvirae</taxon>
        <taxon>Uroviricota</taxon>
        <taxon>Caudoviricetes</taxon>
    </lineage>
</organism>